<dbReference type="PANTHER" id="PTHR48079:SF6">
    <property type="entry name" value="NAD(P)-BINDING DOMAIN-CONTAINING PROTEIN-RELATED"/>
    <property type="match status" value="1"/>
</dbReference>
<gene>
    <name evidence="2" type="ORF">ACFPK1_18260</name>
</gene>
<evidence type="ECO:0000313" key="2">
    <source>
        <dbReference type="EMBL" id="MFC5140191.1"/>
    </source>
</evidence>
<dbReference type="Gene3D" id="3.40.50.720">
    <property type="entry name" value="NAD(P)-binding Rossmann-like Domain"/>
    <property type="match status" value="1"/>
</dbReference>
<dbReference type="Pfam" id="PF01370">
    <property type="entry name" value="Epimerase"/>
    <property type="match status" value="1"/>
</dbReference>
<dbReference type="PANTHER" id="PTHR48079">
    <property type="entry name" value="PROTEIN YEEZ"/>
    <property type="match status" value="1"/>
</dbReference>
<reference evidence="3" key="1">
    <citation type="journal article" date="2019" name="Int. J. Syst. Evol. Microbiol.">
        <title>The Global Catalogue of Microorganisms (GCM) 10K type strain sequencing project: providing services to taxonomists for standard genome sequencing and annotation.</title>
        <authorList>
            <consortium name="The Broad Institute Genomics Platform"/>
            <consortium name="The Broad Institute Genome Sequencing Center for Infectious Disease"/>
            <person name="Wu L."/>
            <person name="Ma J."/>
        </authorList>
    </citation>
    <scope>NUCLEOTIDE SEQUENCE [LARGE SCALE GENOMIC DNA]</scope>
    <source>
        <strain evidence="3">XZYJ18</strain>
    </source>
</reference>
<dbReference type="InterPro" id="IPR036291">
    <property type="entry name" value="NAD(P)-bd_dom_sf"/>
</dbReference>
<feature type="domain" description="NAD-dependent epimerase/dehydratase" evidence="1">
    <location>
        <begin position="3"/>
        <end position="220"/>
    </location>
</feature>
<dbReference type="InterPro" id="IPR051783">
    <property type="entry name" value="NAD(P)-dependent_oxidoreduct"/>
</dbReference>
<evidence type="ECO:0000259" key="1">
    <source>
        <dbReference type="Pfam" id="PF01370"/>
    </source>
</evidence>
<evidence type="ECO:0000313" key="3">
    <source>
        <dbReference type="Proteomes" id="UP001596175"/>
    </source>
</evidence>
<proteinExistence type="predicted"/>
<accession>A0ABV9ZHU4</accession>
<name>A0ABV9ZHU4_9PSEU</name>
<dbReference type="Proteomes" id="UP001596175">
    <property type="component" value="Unassembled WGS sequence"/>
</dbReference>
<dbReference type="RefSeq" id="WP_378022357.1">
    <property type="nucleotide sequence ID" value="NZ_JBHSKG010000009.1"/>
</dbReference>
<keyword evidence="3" id="KW-1185">Reference proteome</keyword>
<protein>
    <submittedName>
        <fullName evidence="2">NAD-dependent epimerase/dehydratase family protein</fullName>
    </submittedName>
</protein>
<dbReference type="EMBL" id="JBHSKG010000009">
    <property type="protein sequence ID" value="MFC5140191.1"/>
    <property type="molecule type" value="Genomic_DNA"/>
</dbReference>
<sequence length="310" mass="32281">MRIAVTGASGYVGGAVCRAAVAAGHDVLALGRRPRVDPRHVAGAPYRAHDLADSLPALAGDLAGTDAVVHAAGPASDSLPAQAHWDAHVGGTRTVLAALPRDARLVHLSTASVYDPRRPTVRAREDAGPARRHPDGYGTAKAATERLVRATRPDAVILRPHAVYGPGETTLLPRLLAAVRAGRVLVPGRGPRAVSLTRIDTLVGAVLAVLRGPAGVYNVADAEPVELLAVIETVLAARGVRARPLGLPVPLARATALVAELGAHLWGTTPVLTRYAVRHIAPERTLDVTALRDRSGYAPPPTDVLDAADW</sequence>
<organism evidence="2 3">
    <name type="scientific">Actinomycetospora rhizophila</name>
    <dbReference type="NCBI Taxonomy" id="1416876"/>
    <lineage>
        <taxon>Bacteria</taxon>
        <taxon>Bacillati</taxon>
        <taxon>Actinomycetota</taxon>
        <taxon>Actinomycetes</taxon>
        <taxon>Pseudonocardiales</taxon>
        <taxon>Pseudonocardiaceae</taxon>
        <taxon>Actinomycetospora</taxon>
    </lineage>
</organism>
<dbReference type="SUPFAM" id="SSF51735">
    <property type="entry name" value="NAD(P)-binding Rossmann-fold domains"/>
    <property type="match status" value="1"/>
</dbReference>
<comment type="caution">
    <text evidence="2">The sequence shown here is derived from an EMBL/GenBank/DDBJ whole genome shotgun (WGS) entry which is preliminary data.</text>
</comment>
<dbReference type="InterPro" id="IPR001509">
    <property type="entry name" value="Epimerase_deHydtase"/>
</dbReference>